<keyword evidence="7" id="KW-0325">Glycoprotein</keyword>
<dbReference type="Gene3D" id="2.60.40.10">
    <property type="entry name" value="Immunoglobulins"/>
    <property type="match status" value="2"/>
</dbReference>
<comment type="caution">
    <text evidence="11">The sequence shown here is derived from an EMBL/GenBank/DDBJ whole genome shotgun (WGS) entry which is preliminary data.</text>
</comment>
<evidence type="ECO:0000259" key="10">
    <source>
        <dbReference type="PROSITE" id="PS50835"/>
    </source>
</evidence>
<dbReference type="GO" id="GO:0005886">
    <property type="term" value="C:plasma membrane"/>
    <property type="evidence" value="ECO:0007669"/>
    <property type="project" value="UniProtKB-SubCell"/>
</dbReference>
<dbReference type="OrthoDB" id="6370831at2759"/>
<evidence type="ECO:0000256" key="2">
    <source>
        <dbReference type="ARBA" id="ARBA00022475"/>
    </source>
</evidence>
<dbReference type="AlphaFoldDB" id="A0A9W7TBZ5"/>
<dbReference type="InterPro" id="IPR003599">
    <property type="entry name" value="Ig_sub"/>
</dbReference>
<evidence type="ECO:0000256" key="5">
    <source>
        <dbReference type="ARBA" id="ARBA00023136"/>
    </source>
</evidence>
<evidence type="ECO:0000256" key="7">
    <source>
        <dbReference type="ARBA" id="ARBA00023180"/>
    </source>
</evidence>
<evidence type="ECO:0000313" key="12">
    <source>
        <dbReference type="Proteomes" id="UP001059041"/>
    </source>
</evidence>
<evidence type="ECO:0000256" key="6">
    <source>
        <dbReference type="ARBA" id="ARBA00023157"/>
    </source>
</evidence>
<dbReference type="Pfam" id="PF07686">
    <property type="entry name" value="V-set"/>
    <property type="match status" value="1"/>
</dbReference>
<feature type="domain" description="Ig-like" evidence="10">
    <location>
        <begin position="12"/>
        <end position="109"/>
    </location>
</feature>
<keyword evidence="3 9" id="KW-0732">Signal</keyword>
<dbReference type="InterPro" id="IPR013783">
    <property type="entry name" value="Ig-like_fold"/>
</dbReference>
<keyword evidence="2" id="KW-1003">Cell membrane</keyword>
<evidence type="ECO:0000256" key="9">
    <source>
        <dbReference type="SAM" id="SignalP"/>
    </source>
</evidence>
<accession>A0A9W7TBZ5</accession>
<dbReference type="Proteomes" id="UP001059041">
    <property type="component" value="Linkage Group LG22"/>
</dbReference>
<dbReference type="PANTHER" id="PTHR19433:SF127">
    <property type="entry name" value="NITR9"/>
    <property type="match status" value="1"/>
</dbReference>
<dbReference type="InterPro" id="IPR052051">
    <property type="entry name" value="TCR_complex_component"/>
</dbReference>
<keyword evidence="8" id="KW-0812">Transmembrane</keyword>
<gene>
    <name evidence="11" type="ORF">IRJ41_013089</name>
</gene>
<dbReference type="EMBL" id="JAFHDT010000022">
    <property type="protein sequence ID" value="KAI7793357.1"/>
    <property type="molecule type" value="Genomic_DNA"/>
</dbReference>
<feature type="signal peptide" evidence="9">
    <location>
        <begin position="1"/>
        <end position="17"/>
    </location>
</feature>
<keyword evidence="8" id="KW-1133">Transmembrane helix</keyword>
<evidence type="ECO:0000313" key="11">
    <source>
        <dbReference type="EMBL" id="KAI7793357.1"/>
    </source>
</evidence>
<dbReference type="SMART" id="SM00406">
    <property type="entry name" value="IGv"/>
    <property type="match status" value="1"/>
</dbReference>
<dbReference type="CDD" id="cd00099">
    <property type="entry name" value="IgV"/>
    <property type="match status" value="1"/>
</dbReference>
<dbReference type="GO" id="GO:0002376">
    <property type="term" value="P:immune system process"/>
    <property type="evidence" value="ECO:0007669"/>
    <property type="project" value="UniProtKB-KW"/>
</dbReference>
<dbReference type="InterPro" id="IPR007110">
    <property type="entry name" value="Ig-like_dom"/>
</dbReference>
<feature type="transmembrane region" description="Helical" evidence="8">
    <location>
        <begin position="245"/>
        <end position="272"/>
    </location>
</feature>
<keyword evidence="4" id="KW-0391">Immunity</keyword>
<proteinExistence type="predicted"/>
<evidence type="ECO:0000256" key="4">
    <source>
        <dbReference type="ARBA" id="ARBA00022859"/>
    </source>
</evidence>
<name>A0A9W7TBZ5_TRIRA</name>
<sequence>MLYIGLCLLLFPVSLTAMNLNNTTVFAKLGESIHMPCIYYSQMAMHFSWYKHELGQNPRLVATIYKYDQKATFYHDFKDTSRFSVLNDKGVNQLVIRNLQFSDSATYYCGSAYSNVLEFIRGTELMVQGLQNALHPVQPGESVNVQCTVLNQTCVGNHSVYWLIHTSQPSNPRIIKVYGMSNTWCEWSSDAGHRERKCVYRVSKKALTISLAGTHCAVVACGEMLFGNGARLHITVSGDDSTEPIFTIVLLSIGRTLLFLITIATITFWYCIRSRRIA</sequence>
<feature type="chain" id="PRO_5040821046" evidence="9">
    <location>
        <begin position="18"/>
        <end position="278"/>
    </location>
</feature>
<dbReference type="InterPro" id="IPR013106">
    <property type="entry name" value="Ig_V-set"/>
</dbReference>
<keyword evidence="6" id="KW-1015">Disulfide bond</keyword>
<dbReference type="PANTHER" id="PTHR19433">
    <property type="entry name" value="T-CELL RECEPTOR ALPHA CHAIN V REGION-RELATED"/>
    <property type="match status" value="1"/>
</dbReference>
<protein>
    <submittedName>
        <fullName evidence="11">Immune-type receptor 9 long isoform</fullName>
    </submittedName>
</protein>
<dbReference type="PROSITE" id="PS50835">
    <property type="entry name" value="IG_LIKE"/>
    <property type="match status" value="1"/>
</dbReference>
<evidence type="ECO:0000256" key="1">
    <source>
        <dbReference type="ARBA" id="ARBA00004236"/>
    </source>
</evidence>
<evidence type="ECO:0000256" key="3">
    <source>
        <dbReference type="ARBA" id="ARBA00022729"/>
    </source>
</evidence>
<dbReference type="SUPFAM" id="SSF48726">
    <property type="entry name" value="Immunoglobulin"/>
    <property type="match status" value="2"/>
</dbReference>
<dbReference type="SMART" id="SM00409">
    <property type="entry name" value="IG"/>
    <property type="match status" value="2"/>
</dbReference>
<keyword evidence="11" id="KW-0675">Receptor</keyword>
<evidence type="ECO:0000256" key="8">
    <source>
        <dbReference type="SAM" id="Phobius"/>
    </source>
</evidence>
<dbReference type="GO" id="GO:0009617">
    <property type="term" value="P:response to bacterium"/>
    <property type="evidence" value="ECO:0007669"/>
    <property type="project" value="TreeGrafter"/>
</dbReference>
<comment type="subcellular location">
    <subcellularLocation>
        <location evidence="1">Cell membrane</location>
    </subcellularLocation>
</comment>
<keyword evidence="5 8" id="KW-0472">Membrane</keyword>
<organism evidence="11 12">
    <name type="scientific">Triplophysa rosa</name>
    <name type="common">Cave loach</name>
    <dbReference type="NCBI Taxonomy" id="992332"/>
    <lineage>
        <taxon>Eukaryota</taxon>
        <taxon>Metazoa</taxon>
        <taxon>Chordata</taxon>
        <taxon>Craniata</taxon>
        <taxon>Vertebrata</taxon>
        <taxon>Euteleostomi</taxon>
        <taxon>Actinopterygii</taxon>
        <taxon>Neopterygii</taxon>
        <taxon>Teleostei</taxon>
        <taxon>Ostariophysi</taxon>
        <taxon>Cypriniformes</taxon>
        <taxon>Nemacheilidae</taxon>
        <taxon>Triplophysa</taxon>
    </lineage>
</organism>
<keyword evidence="12" id="KW-1185">Reference proteome</keyword>
<reference evidence="11" key="1">
    <citation type="submission" date="2021-02" db="EMBL/GenBank/DDBJ databases">
        <title>Comparative genomics reveals that relaxation of natural selection precedes convergent phenotypic evolution of cavefish.</title>
        <authorList>
            <person name="Peng Z."/>
        </authorList>
    </citation>
    <scope>NUCLEOTIDE SEQUENCE</scope>
    <source>
        <tissue evidence="11">Muscle</tissue>
    </source>
</reference>
<dbReference type="InterPro" id="IPR036179">
    <property type="entry name" value="Ig-like_dom_sf"/>
</dbReference>